<keyword evidence="5" id="KW-1185">Reference proteome</keyword>
<keyword evidence="3" id="KW-0812">Transmembrane</keyword>
<comment type="caution">
    <text evidence="4">The sequence shown here is derived from an EMBL/GenBank/DDBJ whole genome shotgun (WGS) entry which is preliminary data.</text>
</comment>
<gene>
    <name evidence="4" type="ORF">ISN44_As05g021130</name>
</gene>
<dbReference type="CDD" id="cd01837">
    <property type="entry name" value="SGNH_plant_lipase_like"/>
    <property type="match status" value="1"/>
</dbReference>
<evidence type="ECO:0000313" key="5">
    <source>
        <dbReference type="Proteomes" id="UP000694251"/>
    </source>
</evidence>
<keyword evidence="3" id="KW-1133">Transmembrane helix</keyword>
<dbReference type="Proteomes" id="UP000694251">
    <property type="component" value="Chromosome 5"/>
</dbReference>
<dbReference type="GO" id="GO:0016788">
    <property type="term" value="F:hydrolase activity, acting on ester bonds"/>
    <property type="evidence" value="ECO:0007669"/>
    <property type="project" value="InterPro"/>
</dbReference>
<dbReference type="FunFam" id="3.40.50.1110:FF:000003">
    <property type="entry name" value="GDSL esterase/lipase APG"/>
    <property type="match status" value="1"/>
</dbReference>
<dbReference type="OrthoDB" id="1600564at2759"/>
<keyword evidence="2" id="KW-0732">Signal</keyword>
<dbReference type="AlphaFoldDB" id="A0A8T2DEU2"/>
<feature type="transmembrane region" description="Helical" evidence="3">
    <location>
        <begin position="12"/>
        <end position="28"/>
    </location>
</feature>
<dbReference type="PANTHER" id="PTHR45642">
    <property type="entry name" value="GDSL ESTERASE/LIPASE EXL3"/>
    <property type="match status" value="1"/>
</dbReference>
<accession>A0A8T2DEU2</accession>
<organism evidence="4 5">
    <name type="scientific">Arabidopsis suecica</name>
    <name type="common">Swedish thale-cress</name>
    <name type="synonym">Cardaminopsis suecica</name>
    <dbReference type="NCBI Taxonomy" id="45249"/>
    <lineage>
        <taxon>Eukaryota</taxon>
        <taxon>Viridiplantae</taxon>
        <taxon>Streptophyta</taxon>
        <taxon>Embryophyta</taxon>
        <taxon>Tracheophyta</taxon>
        <taxon>Spermatophyta</taxon>
        <taxon>Magnoliopsida</taxon>
        <taxon>eudicotyledons</taxon>
        <taxon>Gunneridae</taxon>
        <taxon>Pentapetalae</taxon>
        <taxon>rosids</taxon>
        <taxon>malvids</taxon>
        <taxon>Brassicales</taxon>
        <taxon>Brassicaceae</taxon>
        <taxon>Camelineae</taxon>
        <taxon>Arabidopsis</taxon>
    </lineage>
</organism>
<evidence type="ECO:0000313" key="4">
    <source>
        <dbReference type="EMBL" id="KAG7610067.1"/>
    </source>
</evidence>
<dbReference type="InterPro" id="IPR050592">
    <property type="entry name" value="GDSL_lipolytic_enzyme"/>
</dbReference>
<evidence type="ECO:0000256" key="2">
    <source>
        <dbReference type="ARBA" id="ARBA00022729"/>
    </source>
</evidence>
<evidence type="ECO:0000256" key="1">
    <source>
        <dbReference type="ARBA" id="ARBA00008668"/>
    </source>
</evidence>
<protein>
    <submittedName>
        <fullName evidence="4">GDSL lipase/esterase</fullName>
    </submittedName>
</protein>
<proteinExistence type="inferred from homology"/>
<keyword evidence="3" id="KW-0472">Membrane</keyword>
<name>A0A8T2DEU2_ARASU</name>
<dbReference type="EMBL" id="JAEFBJ010000005">
    <property type="protein sequence ID" value="KAG7610067.1"/>
    <property type="molecule type" value="Genomic_DNA"/>
</dbReference>
<dbReference type="InterPro" id="IPR001087">
    <property type="entry name" value="GDSL"/>
</dbReference>
<dbReference type="InterPro" id="IPR035669">
    <property type="entry name" value="SGNH_plant_lipase-like"/>
</dbReference>
<dbReference type="PANTHER" id="PTHR45642:SF67">
    <property type="entry name" value="GDSL-LIKE LIPASE_ACYLHYDROLASE FAMILY PROTEIN, EXPRESSED"/>
    <property type="match status" value="1"/>
</dbReference>
<feature type="transmembrane region" description="Helical" evidence="3">
    <location>
        <begin position="34"/>
        <end position="52"/>
    </location>
</feature>
<evidence type="ECO:0000256" key="3">
    <source>
        <dbReference type="SAM" id="Phobius"/>
    </source>
</evidence>
<sequence>MLLTQASKAETNIYITIIIIIIRTFIFLSNKVMGFSGIWLNLYVVFGSLMVFERMVVMKAQPLVPAIFIFGDSVVDVGNNNDIYTIVKANFPPYGRDFTTHTPTGRFCNGKLATDFTAENLGFKSYPQAYLSKKAKGKNLLIGANFASAASGYYDGTAKLYSAISLPQQLEHYKDYISRIQEIATSNNNSNASAIISNGIYIVSAGSSDFIQNYYINPLLYRDQSPDEFSDLLILSYSSFIQNLYSLGARRIGVTTLPPLGCLPAAITVVGPHEGGCSEKLNNDAISFNNKLNTTSQDLKRNLIGLNLVVFDIYQPLYDLATRPSEFGFAEARRACCGTGLLETSILCNPKSVGTCNNATEYVFWDGFHPTEAANKILADNLLVSGISLIS</sequence>
<dbReference type="Pfam" id="PF00657">
    <property type="entry name" value="Lipase_GDSL"/>
    <property type="match status" value="1"/>
</dbReference>
<comment type="similarity">
    <text evidence="1">Belongs to the 'GDSL' lipolytic enzyme family.</text>
</comment>
<reference evidence="4 5" key="1">
    <citation type="submission" date="2020-12" db="EMBL/GenBank/DDBJ databases">
        <title>Concerted genomic and epigenomic changes stabilize Arabidopsis allopolyploids.</title>
        <authorList>
            <person name="Chen Z."/>
        </authorList>
    </citation>
    <scope>NUCLEOTIDE SEQUENCE [LARGE SCALE GENOMIC DNA]</scope>
    <source>
        <strain evidence="4">As9502</strain>
        <tissue evidence="4">Leaf</tissue>
    </source>
</reference>